<protein>
    <submittedName>
        <fullName evidence="1">Uncharacterized protein</fullName>
    </submittedName>
</protein>
<dbReference type="EMBL" id="FMTM01000004">
    <property type="protein sequence ID" value="SCW60146.1"/>
    <property type="molecule type" value="Genomic_DNA"/>
</dbReference>
<accession>A0A1G4RTP2</accession>
<reference evidence="1 2" key="1">
    <citation type="submission" date="2016-10" db="EMBL/GenBank/DDBJ databases">
        <authorList>
            <person name="de Groot N.N."/>
        </authorList>
    </citation>
    <scope>NUCLEOTIDE SEQUENCE [LARGE SCALE GENOMIC DNA]</scope>
    <source>
        <strain evidence="1 2">CGMCC 1.3401</strain>
    </source>
</reference>
<name>A0A1G4RTP2_9HYPH</name>
<evidence type="ECO:0000313" key="2">
    <source>
        <dbReference type="Proteomes" id="UP000199542"/>
    </source>
</evidence>
<dbReference type="Proteomes" id="UP000199542">
    <property type="component" value="Unassembled WGS sequence"/>
</dbReference>
<evidence type="ECO:0000313" key="1">
    <source>
        <dbReference type="EMBL" id="SCW60146.1"/>
    </source>
</evidence>
<dbReference type="AlphaFoldDB" id="A0A1G4RTP2"/>
<organism evidence="1 2">
    <name type="scientific">Rhizobium mongolense subsp. loessense</name>
    <dbReference type="NCBI Taxonomy" id="158890"/>
    <lineage>
        <taxon>Bacteria</taxon>
        <taxon>Pseudomonadati</taxon>
        <taxon>Pseudomonadota</taxon>
        <taxon>Alphaproteobacteria</taxon>
        <taxon>Hyphomicrobiales</taxon>
        <taxon>Rhizobiaceae</taxon>
        <taxon>Rhizobium/Agrobacterium group</taxon>
        <taxon>Rhizobium</taxon>
    </lineage>
</organism>
<proteinExistence type="predicted"/>
<sequence>MQGKASDLAPNSAEIDAGADHLRANRCFACLRSKRPEKRDCAIARLVADGFDPERVANHYPSLKTEH</sequence>
<gene>
    <name evidence="1" type="ORF">SAMN02927900_02970</name>
</gene>